<protein>
    <submittedName>
        <fullName evidence="1">Uncharacterized protein</fullName>
    </submittedName>
</protein>
<accession>A0A0F3IKI6</accession>
<dbReference type="RefSeq" id="WP_045778561.1">
    <property type="nucleotide sequence ID" value="NZ_LAJX01000052.1"/>
</dbReference>
<gene>
    <name evidence="1" type="ORF">VZ94_06090</name>
</gene>
<reference evidence="2" key="1">
    <citation type="submission" date="2015-03" db="EMBL/GenBank/DDBJ databases">
        <title>Draft genome sequence of a novel methanotroph (Sn10-6) isolated from flooded ricefield rhizosphere in India.</title>
        <authorList>
            <person name="Pandit P.S."/>
            <person name="Pore S.D."/>
            <person name="Arora P."/>
            <person name="Kapse N.G."/>
            <person name="Dhakephalkar P.K."/>
            <person name="Rahalkar M.C."/>
        </authorList>
    </citation>
    <scope>NUCLEOTIDE SEQUENCE [LARGE SCALE GENOMIC DNA]</scope>
    <source>
        <strain evidence="2">Sn10-6</strain>
    </source>
</reference>
<dbReference type="Proteomes" id="UP000033684">
    <property type="component" value="Unassembled WGS sequence"/>
</dbReference>
<organism evidence="1 2">
    <name type="scientific">Methylocucumis oryzae</name>
    <dbReference type="NCBI Taxonomy" id="1632867"/>
    <lineage>
        <taxon>Bacteria</taxon>
        <taxon>Pseudomonadati</taxon>
        <taxon>Pseudomonadota</taxon>
        <taxon>Gammaproteobacteria</taxon>
        <taxon>Methylococcales</taxon>
        <taxon>Methylococcaceae</taxon>
        <taxon>Methylocucumis</taxon>
    </lineage>
</organism>
<sequence>MRQRPYQLFWNTIIITTFALITPITSQARVQGQWDTTTLSRIDVTAINAPHLTPEHYVDIADGTYHFWSNAQFTAGEIKGRWQESNNKYSVTVNKSWLEQQFINRLESNPGVFVNEVTLLQSSFSGNVLDNGLWGNENYVYRVDTTKNNRREIVKVAMTVRVAGFAVQAFKANQREQPGNPMLSSLDLAVNAVMRHWHEVETHSNTYQE</sequence>
<reference evidence="1 2" key="2">
    <citation type="journal article" date="2016" name="Microb. Ecol.">
        <title>Genome Characteristics of a Novel Type I Methanotroph (Sn10-6) Isolated from a Flooded Indian Rice Field.</title>
        <authorList>
            <person name="Rahalkar M.C."/>
            <person name="Pandit P.S."/>
            <person name="Dhakephalkar P.K."/>
            <person name="Pore S."/>
            <person name="Arora P."/>
            <person name="Kapse N."/>
        </authorList>
    </citation>
    <scope>NUCLEOTIDE SEQUENCE [LARGE SCALE GENOMIC DNA]</scope>
    <source>
        <strain evidence="1 2">Sn10-6</strain>
    </source>
</reference>
<evidence type="ECO:0000313" key="2">
    <source>
        <dbReference type="Proteomes" id="UP000033684"/>
    </source>
</evidence>
<name>A0A0F3IKI6_9GAMM</name>
<dbReference type="AlphaFoldDB" id="A0A0F3IKI6"/>
<comment type="caution">
    <text evidence="1">The sequence shown here is derived from an EMBL/GenBank/DDBJ whole genome shotgun (WGS) entry which is preliminary data.</text>
</comment>
<dbReference type="EMBL" id="LAJX01000052">
    <property type="protein sequence ID" value="KJV07226.1"/>
    <property type="molecule type" value="Genomic_DNA"/>
</dbReference>
<proteinExistence type="predicted"/>
<keyword evidence="2" id="KW-1185">Reference proteome</keyword>
<evidence type="ECO:0000313" key="1">
    <source>
        <dbReference type="EMBL" id="KJV07226.1"/>
    </source>
</evidence>